<keyword evidence="1" id="KW-0732">Signal</keyword>
<protein>
    <submittedName>
        <fullName evidence="3">Outer membrane protein with beta-barrel domain</fullName>
    </submittedName>
</protein>
<comment type="caution">
    <text evidence="3">The sequence shown here is derived from an EMBL/GenBank/DDBJ whole genome shotgun (WGS) entry which is preliminary data.</text>
</comment>
<name>A0A2P8D7M7_9BACT</name>
<feature type="chain" id="PRO_5015172284" evidence="1">
    <location>
        <begin position="20"/>
        <end position="250"/>
    </location>
</feature>
<dbReference type="RefSeq" id="WP_106522216.1">
    <property type="nucleotide sequence ID" value="NZ_PYGD01000002.1"/>
</dbReference>
<reference evidence="3 4" key="1">
    <citation type="submission" date="2018-03" db="EMBL/GenBank/DDBJ databases">
        <title>Genomic Encyclopedia of Type Strains, Phase III (KMG-III): the genomes of soil and plant-associated and newly described type strains.</title>
        <authorList>
            <person name="Whitman W."/>
        </authorList>
    </citation>
    <scope>NUCLEOTIDE SEQUENCE [LARGE SCALE GENOMIC DNA]</scope>
    <source>
        <strain evidence="3 4">CGMCC 1.12700</strain>
    </source>
</reference>
<dbReference type="EMBL" id="PYGD01000002">
    <property type="protein sequence ID" value="PSK93191.1"/>
    <property type="molecule type" value="Genomic_DNA"/>
</dbReference>
<dbReference type="Pfam" id="PF13568">
    <property type="entry name" value="OMP_b-brl_2"/>
    <property type="match status" value="1"/>
</dbReference>
<feature type="domain" description="Outer membrane protein beta-barrel" evidence="2">
    <location>
        <begin position="42"/>
        <end position="219"/>
    </location>
</feature>
<proteinExistence type="predicted"/>
<keyword evidence="4" id="KW-1185">Reference proteome</keyword>
<evidence type="ECO:0000313" key="4">
    <source>
        <dbReference type="Proteomes" id="UP000240572"/>
    </source>
</evidence>
<sequence>MNRLLKPLLLLVLSAPCAAQDTAYPAGNRTTNIDFEKTGTEPGRLSVGIIAGLNYSGLYGKDLAYVFGAGPAGNKTGYHIGLVLDHNITAHFGLKHALLFNHIQASLTLSDSINSPYNSVLKMSYLELQPANITYRLKGLQVYAGPYLSALLSAAINRKDEQGRYFSDKSIYGTPGDNESKDKYLQKFDCGLHAGLAYRFDFGLSLSAGYSLGLTDIIQYANSYTLGDNRNDNIRVYNRGCRLSIGYTFR</sequence>
<feature type="signal peptide" evidence="1">
    <location>
        <begin position="1"/>
        <end position="19"/>
    </location>
</feature>
<dbReference type="InterPro" id="IPR025665">
    <property type="entry name" value="Beta-barrel_OMP_2"/>
</dbReference>
<accession>A0A2P8D7M7</accession>
<evidence type="ECO:0000259" key="2">
    <source>
        <dbReference type="Pfam" id="PF13568"/>
    </source>
</evidence>
<evidence type="ECO:0000313" key="3">
    <source>
        <dbReference type="EMBL" id="PSK93191.1"/>
    </source>
</evidence>
<organism evidence="3 4">
    <name type="scientific">Taibaiella chishuiensis</name>
    <dbReference type="NCBI Taxonomy" id="1434707"/>
    <lineage>
        <taxon>Bacteria</taxon>
        <taxon>Pseudomonadati</taxon>
        <taxon>Bacteroidota</taxon>
        <taxon>Chitinophagia</taxon>
        <taxon>Chitinophagales</taxon>
        <taxon>Chitinophagaceae</taxon>
        <taxon>Taibaiella</taxon>
    </lineage>
</organism>
<gene>
    <name evidence="3" type="ORF">B0I18_102161</name>
</gene>
<evidence type="ECO:0000256" key="1">
    <source>
        <dbReference type="SAM" id="SignalP"/>
    </source>
</evidence>
<dbReference type="AlphaFoldDB" id="A0A2P8D7M7"/>
<dbReference type="OrthoDB" id="1001536at2"/>
<dbReference type="Proteomes" id="UP000240572">
    <property type="component" value="Unassembled WGS sequence"/>
</dbReference>